<name>T1KD51_TETUR</name>
<reference evidence="1" key="2">
    <citation type="submission" date="2015-06" db="UniProtKB">
        <authorList>
            <consortium name="EnsemblMetazoa"/>
        </authorList>
    </citation>
    <scope>IDENTIFICATION</scope>
</reference>
<evidence type="ECO:0000313" key="2">
    <source>
        <dbReference type="Proteomes" id="UP000015104"/>
    </source>
</evidence>
<proteinExistence type="predicted"/>
<accession>T1KD51</accession>
<reference evidence="2" key="1">
    <citation type="submission" date="2011-08" db="EMBL/GenBank/DDBJ databases">
        <authorList>
            <person name="Rombauts S."/>
        </authorList>
    </citation>
    <scope>NUCLEOTIDE SEQUENCE</scope>
    <source>
        <strain evidence="2">London</strain>
    </source>
</reference>
<keyword evidence="2" id="KW-1185">Reference proteome</keyword>
<protein>
    <submittedName>
        <fullName evidence="1">Uncharacterized protein</fullName>
    </submittedName>
</protein>
<dbReference type="HOGENOM" id="CLU_2981632_0_0_1"/>
<sequence>MESDLLKEIQVNQAIAMIQMKPATDLAIDARLLFFFLFSNQGRHYYENLNSIGYYKRT</sequence>
<organism evidence="1 2">
    <name type="scientific">Tetranychus urticae</name>
    <name type="common">Two-spotted spider mite</name>
    <dbReference type="NCBI Taxonomy" id="32264"/>
    <lineage>
        <taxon>Eukaryota</taxon>
        <taxon>Metazoa</taxon>
        <taxon>Ecdysozoa</taxon>
        <taxon>Arthropoda</taxon>
        <taxon>Chelicerata</taxon>
        <taxon>Arachnida</taxon>
        <taxon>Acari</taxon>
        <taxon>Acariformes</taxon>
        <taxon>Trombidiformes</taxon>
        <taxon>Prostigmata</taxon>
        <taxon>Eleutherengona</taxon>
        <taxon>Raphignathae</taxon>
        <taxon>Tetranychoidea</taxon>
        <taxon>Tetranychidae</taxon>
        <taxon>Tetranychus</taxon>
    </lineage>
</organism>
<evidence type="ECO:0000313" key="1">
    <source>
        <dbReference type="EnsemblMetazoa" id="tetur09g01690.1"/>
    </source>
</evidence>
<dbReference type="EMBL" id="CAEY01002009">
    <property type="status" value="NOT_ANNOTATED_CDS"/>
    <property type="molecule type" value="Genomic_DNA"/>
</dbReference>
<dbReference type="Proteomes" id="UP000015104">
    <property type="component" value="Unassembled WGS sequence"/>
</dbReference>
<dbReference type="AlphaFoldDB" id="T1KD51"/>
<dbReference type="EnsemblMetazoa" id="tetur09g01690.1">
    <property type="protein sequence ID" value="tetur09g01690.1"/>
    <property type="gene ID" value="tetur09g01690"/>
</dbReference>